<dbReference type="SUPFAM" id="SSF47598">
    <property type="entry name" value="Ribbon-helix-helix"/>
    <property type="match status" value="1"/>
</dbReference>
<sequence>MNAITIRNLSDEESRLLQTLALEHGTSVEAEAQRILREALVNGQKALKEPLAQQPPLKLGTALWELGQEFGGLDDLDFSRDQTPARGVSFE</sequence>
<dbReference type="Pfam" id="PF22513">
    <property type="entry name" value="FitA-like_RHH"/>
    <property type="match status" value="1"/>
</dbReference>
<dbReference type="InterPro" id="IPR053853">
    <property type="entry name" value="FitA-like_RHH"/>
</dbReference>
<reference evidence="2 3" key="1">
    <citation type="submission" date="2020-11" db="EMBL/GenBank/DDBJ databases">
        <authorList>
            <person name="Lassalle F."/>
        </authorList>
    </citation>
    <scope>NUCLEOTIDE SEQUENCE [LARGE SCALE GENOMIC DNA]</scope>
    <source>
        <strain evidence="2 3">JC140</strain>
    </source>
</reference>
<feature type="domain" description="Antitoxin FitA-like ribbon-helix-helix" evidence="1">
    <location>
        <begin position="3"/>
        <end position="40"/>
    </location>
</feature>
<dbReference type="Gene3D" id="1.10.1220.10">
    <property type="entry name" value="Met repressor-like"/>
    <property type="match status" value="1"/>
</dbReference>
<dbReference type="EMBL" id="CABFWF030000010">
    <property type="protein sequence ID" value="CAD7033579.1"/>
    <property type="molecule type" value="Genomic_DNA"/>
</dbReference>
<evidence type="ECO:0000313" key="3">
    <source>
        <dbReference type="Proteomes" id="UP000606921"/>
    </source>
</evidence>
<evidence type="ECO:0000259" key="1">
    <source>
        <dbReference type="Pfam" id="PF22513"/>
    </source>
</evidence>
<proteinExistence type="predicted"/>
<comment type="caution">
    <text evidence="2">The sequence shown here is derived from an EMBL/GenBank/DDBJ whole genome shotgun (WGS) entry which is preliminary data.</text>
</comment>
<organism evidence="2 3">
    <name type="scientific">Pseudorhizobium endolithicum</name>
    <dbReference type="NCBI Taxonomy" id="1191678"/>
    <lineage>
        <taxon>Bacteria</taxon>
        <taxon>Pseudomonadati</taxon>
        <taxon>Pseudomonadota</taxon>
        <taxon>Alphaproteobacteria</taxon>
        <taxon>Hyphomicrobiales</taxon>
        <taxon>Rhizobiaceae</taxon>
        <taxon>Rhizobium/Agrobacterium group</taxon>
        <taxon>Pseudorhizobium</taxon>
    </lineage>
</organism>
<name>A0ABM8PJJ4_9HYPH</name>
<accession>A0ABM8PJJ4</accession>
<evidence type="ECO:0000313" key="2">
    <source>
        <dbReference type="EMBL" id="CAD7033579.1"/>
    </source>
</evidence>
<gene>
    <name evidence="2" type="ORF">REJC140_03203</name>
</gene>
<dbReference type="InterPro" id="IPR013321">
    <property type="entry name" value="Arc_rbn_hlx_hlx"/>
</dbReference>
<keyword evidence="3" id="KW-1185">Reference proteome</keyword>
<dbReference type="InterPro" id="IPR010985">
    <property type="entry name" value="Ribbon_hlx_hlx"/>
</dbReference>
<dbReference type="Proteomes" id="UP000606921">
    <property type="component" value="Unassembled WGS sequence"/>
</dbReference>
<protein>
    <submittedName>
        <fullName evidence="2">Plasmid stabilization protein</fullName>
    </submittedName>
</protein>
<dbReference type="RefSeq" id="WP_142592299.1">
    <property type="nucleotide sequence ID" value="NZ_CABFWF030000010.1"/>
</dbReference>